<evidence type="ECO:0000259" key="4">
    <source>
        <dbReference type="Pfam" id="PF19087"/>
    </source>
</evidence>
<evidence type="ECO:0000256" key="2">
    <source>
        <dbReference type="SAM" id="SignalP"/>
    </source>
</evidence>
<name>G9ZNV4_9LACO</name>
<dbReference type="Pfam" id="PF03382">
    <property type="entry name" value="DUF285"/>
    <property type="match status" value="1"/>
</dbReference>
<dbReference type="HOGENOM" id="CLU_013503_0_0_9"/>
<evidence type="ECO:0000256" key="1">
    <source>
        <dbReference type="SAM" id="MobiDB-lite"/>
    </source>
</evidence>
<feature type="region of interest" description="Disordered" evidence="1">
    <location>
        <begin position="468"/>
        <end position="490"/>
    </location>
</feature>
<dbReference type="EMBL" id="AGEY01000070">
    <property type="protein sequence ID" value="EHL98591.1"/>
    <property type="molecule type" value="Genomic_DNA"/>
</dbReference>
<feature type="domain" description="DUF5776" evidence="4">
    <location>
        <begin position="677"/>
        <end position="743"/>
    </location>
</feature>
<feature type="compositionally biased region" description="Polar residues" evidence="1">
    <location>
        <begin position="468"/>
        <end position="477"/>
    </location>
</feature>
<feature type="region of interest" description="Disordered" evidence="1">
    <location>
        <begin position="547"/>
        <end position="588"/>
    </location>
</feature>
<dbReference type="NCBIfam" id="TIGR02167">
    <property type="entry name" value="Liste_lipo_26"/>
    <property type="match status" value="2"/>
</dbReference>
<dbReference type="STRING" id="797515.HMPREF9103_01408"/>
<dbReference type="RefSeq" id="WP_008212533.1">
    <property type="nucleotide sequence ID" value="NZ_JH414966.1"/>
</dbReference>
<dbReference type="Gene3D" id="2.60.40.10">
    <property type="entry name" value="Immunoglobulins"/>
    <property type="match status" value="1"/>
</dbReference>
<feature type="domain" description="DUF5776" evidence="4">
    <location>
        <begin position="751"/>
        <end position="816"/>
    </location>
</feature>
<evidence type="ECO:0000313" key="5">
    <source>
        <dbReference type="EMBL" id="EHL98591.1"/>
    </source>
</evidence>
<dbReference type="PATRIC" id="fig|797515.3.peg.1301"/>
<dbReference type="SUPFAM" id="SSF52047">
    <property type="entry name" value="RNI-like"/>
    <property type="match status" value="1"/>
</dbReference>
<reference evidence="5 6" key="1">
    <citation type="submission" date="2011-09" db="EMBL/GenBank/DDBJ databases">
        <authorList>
            <person name="Weinstock G."/>
            <person name="Sodergren E."/>
            <person name="Clifton S."/>
            <person name="Fulton L."/>
            <person name="Fulton B."/>
            <person name="Courtney L."/>
            <person name="Fronick C."/>
            <person name="Harrison M."/>
            <person name="Strong C."/>
            <person name="Farmer C."/>
            <person name="Delahaunty K."/>
            <person name="Markovic C."/>
            <person name="Hall O."/>
            <person name="Minx P."/>
            <person name="Tomlinson C."/>
            <person name="Mitreva M."/>
            <person name="Hou S."/>
            <person name="Chen J."/>
            <person name="Wollam A."/>
            <person name="Pepin K.H."/>
            <person name="Johnson M."/>
            <person name="Bhonagiri V."/>
            <person name="Zhang X."/>
            <person name="Suruliraj S."/>
            <person name="Warren W."/>
            <person name="Chinwalla A."/>
            <person name="Mardis E.R."/>
            <person name="Wilson R.K."/>
        </authorList>
    </citation>
    <scope>NUCLEOTIDE SEQUENCE [LARGE SCALE GENOMIC DNA]</scope>
    <source>
        <strain evidence="5 6">F0439</strain>
    </source>
</reference>
<dbReference type="InterPro" id="IPR005046">
    <property type="entry name" value="DUF285"/>
</dbReference>
<gene>
    <name evidence="5" type="ORF">HMPREF9103_01408</name>
</gene>
<feature type="domain" description="Ig-like" evidence="3">
    <location>
        <begin position="465"/>
        <end position="540"/>
    </location>
</feature>
<dbReference type="Proteomes" id="UP000004625">
    <property type="component" value="Unassembled WGS sequence"/>
</dbReference>
<keyword evidence="2" id="KW-0732">Signal</keyword>
<dbReference type="eggNOG" id="COG3209">
    <property type="taxonomic scope" value="Bacteria"/>
</dbReference>
<dbReference type="AlphaFoldDB" id="G9ZNV4"/>
<dbReference type="InterPro" id="IPR022038">
    <property type="entry name" value="Ig-like_bact"/>
</dbReference>
<keyword evidence="6" id="KW-1185">Reference proteome</keyword>
<evidence type="ECO:0000313" key="6">
    <source>
        <dbReference type="Proteomes" id="UP000004625"/>
    </source>
</evidence>
<feature type="signal peptide" evidence="2">
    <location>
        <begin position="1"/>
        <end position="32"/>
    </location>
</feature>
<dbReference type="InterPro" id="IPR032675">
    <property type="entry name" value="LRR_dom_sf"/>
</dbReference>
<dbReference type="Pfam" id="PF07523">
    <property type="entry name" value="Big_3"/>
    <property type="match status" value="1"/>
</dbReference>
<dbReference type="InterPro" id="IPR013783">
    <property type="entry name" value="Ig-like_fold"/>
</dbReference>
<accession>G9ZNV4</accession>
<sequence length="820" mass="90006">MSLQRGSIGKRVLISTLVLSGVMMTTTVSAMADNGAVVGNSATPSLAKSTNVSAESSSGQVGTMSYTYQKGVYTLNSGEIDRYIFPWPWRFDHNVTGFEITGKIKLKGKAPSQMFDNLSNLKSITGMKNNIDTSEAVSLQTMFNNDPSLVSLDLSSFRTDKATNVDSMFSGDDELAMLDLSHFDTTNALFPDNVFGNKSNQGVNKLYQMTISSRITAGFLSSLPDTGHQWVAVGSGTAKNPQGKTYTYTEFIQNPIFDPNQPMTSETFVWKRDLGLELKSELNGAKTIYQGQHWDPKEAILSASSTDPVNPKDTYSNIDNVIVTDQDGNPVTQQGIDSWVPGDYQLTYKNGGVSKQLTLTIKQDQSALDVTKNKQLYQNQSFTDADMRHEIQKATDSAGKALEPTKVHYQIKDAAGTPVAIDDLTKQLGQYTVTFATDTLLSGETKTATMTIDVAKDQTSLKLKQPSQTITAGQSWQPIDDFDSATDATGKPVDFKDITVTATDEKGNPVKDLSTLHKTPGVYKVTYKSGNVTRALTLTVKKATAPVTPGGNFPSLTPPASSSSSSSSSSAVTPSQPTLPSQPADPQLPNYAGVKGSAVYAIKKIGLYRNPDFIKANRKLWYVNKPRIYRPMFVVTGYARSITGKLRYQVTDVNHQSKTAGMTGYITASRKYVRPVYYAAKHSQVTVISPKGLHAYQREDLTGKVTTYRQGTVLKVKGITKHNLTTRYQLTNGKYVTANRKLVTMGRHAHVTKLRAKTNINRYATVNLTRKNRAIKKGTVLKVHHYDYSRGHDYANRGTLRYRVAGGYVTGNSKYVQVYY</sequence>
<dbReference type="eggNOG" id="COG4886">
    <property type="taxonomic scope" value="Bacteria"/>
</dbReference>
<dbReference type="Gene3D" id="3.80.10.10">
    <property type="entry name" value="Ribonuclease Inhibitor"/>
    <property type="match status" value="1"/>
</dbReference>
<comment type="caution">
    <text evidence="5">The sequence shown here is derived from an EMBL/GenBank/DDBJ whole genome shotgun (WGS) entry which is preliminary data.</text>
</comment>
<feature type="compositionally biased region" description="Low complexity" evidence="1">
    <location>
        <begin position="561"/>
        <end position="570"/>
    </location>
</feature>
<proteinExistence type="predicted"/>
<evidence type="ECO:0000259" key="3">
    <source>
        <dbReference type="Pfam" id="PF07523"/>
    </source>
</evidence>
<dbReference type="Pfam" id="PF19087">
    <property type="entry name" value="DUF5776"/>
    <property type="match status" value="2"/>
</dbReference>
<dbReference type="InterPro" id="IPR011889">
    <property type="entry name" value="Liste_lipo_26"/>
</dbReference>
<feature type="compositionally biased region" description="Polar residues" evidence="1">
    <location>
        <begin position="571"/>
        <end position="581"/>
    </location>
</feature>
<organism evidence="5 6">
    <name type="scientific">Lentilactobacillus parafarraginis F0439</name>
    <dbReference type="NCBI Taxonomy" id="797515"/>
    <lineage>
        <taxon>Bacteria</taxon>
        <taxon>Bacillati</taxon>
        <taxon>Bacillota</taxon>
        <taxon>Bacilli</taxon>
        <taxon>Lactobacillales</taxon>
        <taxon>Lactobacillaceae</taxon>
        <taxon>Lentilactobacillus</taxon>
    </lineage>
</organism>
<protein>
    <submittedName>
        <fullName evidence="5">Bacterial group 3 Ig-like protein</fullName>
    </submittedName>
</protein>
<feature type="chain" id="PRO_5038610275" evidence="2">
    <location>
        <begin position="33"/>
        <end position="820"/>
    </location>
</feature>
<dbReference type="InterPro" id="IPR044081">
    <property type="entry name" value="DUF5776"/>
</dbReference>